<comment type="caution">
    <text evidence="3">The sequence shown here is derived from an EMBL/GenBank/DDBJ whole genome shotgun (WGS) entry which is preliminary data.</text>
</comment>
<dbReference type="PANTHER" id="PTHR12963:SF4">
    <property type="entry name" value="ACTIVATING SIGNAL COINTEGRATOR 1"/>
    <property type="match status" value="1"/>
</dbReference>
<dbReference type="GO" id="GO:0005634">
    <property type="term" value="C:nucleus"/>
    <property type="evidence" value="ECO:0007669"/>
    <property type="project" value="InterPro"/>
</dbReference>
<feature type="compositionally biased region" description="Low complexity" evidence="1">
    <location>
        <begin position="146"/>
        <end position="158"/>
    </location>
</feature>
<keyword evidence="4" id="KW-1185">Reference proteome</keyword>
<organism evidence="3 4">
    <name type="scientific">Didymella rabiei</name>
    <name type="common">Chickpea ascochyta blight fungus</name>
    <name type="synonym">Mycosphaerella rabiei</name>
    <dbReference type="NCBI Taxonomy" id="5454"/>
    <lineage>
        <taxon>Eukaryota</taxon>
        <taxon>Fungi</taxon>
        <taxon>Dikarya</taxon>
        <taxon>Ascomycota</taxon>
        <taxon>Pezizomycotina</taxon>
        <taxon>Dothideomycetes</taxon>
        <taxon>Pleosporomycetidae</taxon>
        <taxon>Pleosporales</taxon>
        <taxon>Pleosporineae</taxon>
        <taxon>Didymellaceae</taxon>
        <taxon>Ascochyta</taxon>
    </lineage>
</organism>
<feature type="region of interest" description="Disordered" evidence="1">
    <location>
        <begin position="487"/>
        <end position="531"/>
    </location>
</feature>
<dbReference type="PANTHER" id="PTHR12963">
    <property type="entry name" value="THYROID RECEPTOR INTERACTING PROTEIN RELATED"/>
    <property type="match status" value="1"/>
</dbReference>
<feature type="region of interest" description="Disordered" evidence="1">
    <location>
        <begin position="433"/>
        <end position="469"/>
    </location>
</feature>
<feature type="compositionally biased region" description="Basic and acidic residues" evidence="1">
    <location>
        <begin position="487"/>
        <end position="503"/>
    </location>
</feature>
<gene>
    <name evidence="3" type="ORF">ST47_g10107</name>
</gene>
<evidence type="ECO:0000259" key="2">
    <source>
        <dbReference type="Pfam" id="PF06221"/>
    </source>
</evidence>
<evidence type="ECO:0000256" key="1">
    <source>
        <dbReference type="SAM" id="MobiDB-lite"/>
    </source>
</evidence>
<accession>A0A162VZ49</accession>
<name>A0A162VZ49_DIDRA</name>
<dbReference type="Proteomes" id="UP000076837">
    <property type="component" value="Unassembled WGS sequence"/>
</dbReference>
<feature type="region of interest" description="Disordered" evidence="1">
    <location>
        <begin position="57"/>
        <end position="215"/>
    </location>
</feature>
<dbReference type="GO" id="GO:0072344">
    <property type="term" value="P:rescue of stalled ribosome"/>
    <property type="evidence" value="ECO:0007669"/>
    <property type="project" value="InterPro"/>
</dbReference>
<dbReference type="EMBL" id="JYNV01000322">
    <property type="protein sequence ID" value="KZM18684.1"/>
    <property type="molecule type" value="Genomic_DNA"/>
</dbReference>
<dbReference type="GO" id="GO:0045893">
    <property type="term" value="P:positive regulation of DNA-templated transcription"/>
    <property type="evidence" value="ECO:0007669"/>
    <property type="project" value="TreeGrafter"/>
</dbReference>
<protein>
    <submittedName>
        <fullName evidence="3">Zinc ion binding</fullName>
    </submittedName>
</protein>
<evidence type="ECO:0000313" key="3">
    <source>
        <dbReference type="EMBL" id="KZM18684.1"/>
    </source>
</evidence>
<dbReference type="AlphaFoldDB" id="A0A162VZ49"/>
<dbReference type="GO" id="GO:0180022">
    <property type="term" value="C:RQC-trigger complex"/>
    <property type="evidence" value="ECO:0007669"/>
    <property type="project" value="InterPro"/>
</dbReference>
<proteinExistence type="predicted"/>
<dbReference type="InterPro" id="IPR039128">
    <property type="entry name" value="TRIP4-like"/>
</dbReference>
<dbReference type="Pfam" id="PF06221">
    <property type="entry name" value="zf-C2HC5"/>
    <property type="match status" value="1"/>
</dbReference>
<dbReference type="OrthoDB" id="338816at2759"/>
<evidence type="ECO:0000313" key="4">
    <source>
        <dbReference type="Proteomes" id="UP000076837"/>
    </source>
</evidence>
<feature type="domain" description="TRIP4/RQT4 C2HC5-type zinc finger" evidence="2">
    <location>
        <begin position="243"/>
        <end position="295"/>
    </location>
</feature>
<reference evidence="3 4" key="1">
    <citation type="journal article" date="2016" name="Sci. Rep.">
        <title>Draft genome sequencing and secretome analysis of fungal phytopathogen Ascochyta rabiei provides insight into the necrotrophic effector repertoire.</title>
        <authorList>
            <person name="Verma S."/>
            <person name="Gazara R.K."/>
            <person name="Nizam S."/>
            <person name="Parween S."/>
            <person name="Chattopadhyay D."/>
            <person name="Verma P.K."/>
        </authorList>
    </citation>
    <scope>NUCLEOTIDE SEQUENCE [LARGE SCALE GENOMIC DNA]</scope>
    <source>
        <strain evidence="3 4">ArDII</strain>
    </source>
</reference>
<dbReference type="InterPro" id="IPR009349">
    <property type="entry name" value="TRIP4/RQT4_C2HC5_Znf"/>
</dbReference>
<dbReference type="GO" id="GO:0008270">
    <property type="term" value="F:zinc ion binding"/>
    <property type="evidence" value="ECO:0007669"/>
    <property type="project" value="InterPro"/>
</dbReference>
<feature type="compositionally biased region" description="Basic and acidic residues" evidence="1">
    <location>
        <begin position="434"/>
        <end position="443"/>
    </location>
</feature>
<sequence length="531" mass="57535">MSLSEWALPQLSKLLPLDNDSLKQIISYTESLPNREAADHLQNMLGDSPQALEFITSFNNRRKPKGPAQTAPANGLSEVPKPKSRKKKQTGIGKPLPARRVEDAGNVAGAYMKRDEDDYMSGSSKHKAPKPNAFGLSQKPDALQLPTATSSGTATPASRGVSPASRGVSPAPQPNKLPPSAAGQLISEAKSSRNSSPKPKAKISVAGGTPMHGASTALNDLESAIRTLEIQTNPTLSAQDSSKRKCNCMATRHPLLDAAPNCLNCGKVICVKEGIGPCTFCNSPLLSADEIQSMVRILREERGKEKMAANNANQKRAEVAVAPRPFSTPKTSAPSSDVDSENEKLAKAKQHRDRLLAFQAQNAKRTQVHDEAADFETTTAGLSMWASPQERAMQLKRQQKALREQEWNAQPEYEKRKVVASIDLAGGKIVKRMAAAERPRTPESEDEPPEPKQQYETGAISKGSGAFSRNPLLGALIRPTITVEVKGKDKQVEKRQAWRRVQDDNDDNEQWILDGGVYGGKNETGEPEAGH</sequence>
<dbReference type="STRING" id="5454.A0A162VZ49"/>